<keyword evidence="2" id="KW-1185">Reference proteome</keyword>
<reference evidence="1 2" key="1">
    <citation type="submission" date="2023-09" db="EMBL/GenBank/DDBJ databases">
        <authorList>
            <person name="Wang M."/>
        </authorList>
    </citation>
    <scope>NUCLEOTIDE SEQUENCE [LARGE SCALE GENOMIC DNA]</scope>
    <source>
        <strain evidence="1">GT-2023</strain>
        <tissue evidence="1">Liver</tissue>
    </source>
</reference>
<protein>
    <submittedName>
        <fullName evidence="1">Uncharacterized protein</fullName>
    </submittedName>
</protein>
<dbReference type="EMBL" id="JAYMGO010000004">
    <property type="protein sequence ID" value="KAL1276550.1"/>
    <property type="molecule type" value="Genomic_DNA"/>
</dbReference>
<evidence type="ECO:0000313" key="1">
    <source>
        <dbReference type="EMBL" id="KAL1276550.1"/>
    </source>
</evidence>
<gene>
    <name evidence="1" type="ORF">QQF64_036173</name>
</gene>
<sequence length="114" mass="13543">MRDKYLHLVALVLQLPRHGVDLRFAEHFGKCMESYQPNFNPTYSKMMDIRYARIPHVEETLTSYWSCSMATLATPPSRSWAHKWASLRRKKVDHTKVLKEKCSYSKPHSDYYTF</sequence>
<organism evidence="1 2">
    <name type="scientific">Cirrhinus molitorella</name>
    <name type="common">mud carp</name>
    <dbReference type="NCBI Taxonomy" id="172907"/>
    <lineage>
        <taxon>Eukaryota</taxon>
        <taxon>Metazoa</taxon>
        <taxon>Chordata</taxon>
        <taxon>Craniata</taxon>
        <taxon>Vertebrata</taxon>
        <taxon>Euteleostomi</taxon>
        <taxon>Actinopterygii</taxon>
        <taxon>Neopterygii</taxon>
        <taxon>Teleostei</taxon>
        <taxon>Ostariophysi</taxon>
        <taxon>Cypriniformes</taxon>
        <taxon>Cyprinidae</taxon>
        <taxon>Labeoninae</taxon>
        <taxon>Labeonini</taxon>
        <taxon>Cirrhinus</taxon>
    </lineage>
</organism>
<comment type="caution">
    <text evidence="1">The sequence shown here is derived from an EMBL/GenBank/DDBJ whole genome shotgun (WGS) entry which is preliminary data.</text>
</comment>
<name>A0ABR3NIW5_9TELE</name>
<proteinExistence type="predicted"/>
<accession>A0ABR3NIW5</accession>
<evidence type="ECO:0000313" key="2">
    <source>
        <dbReference type="Proteomes" id="UP001558613"/>
    </source>
</evidence>
<dbReference type="Proteomes" id="UP001558613">
    <property type="component" value="Unassembled WGS sequence"/>
</dbReference>